<dbReference type="PANTHER" id="PTHR46769:SF2">
    <property type="entry name" value="FIBROCYSTIN-L ISOFORM 2 PRECURSOR-RELATED"/>
    <property type="match status" value="1"/>
</dbReference>
<evidence type="ECO:0000259" key="2">
    <source>
        <dbReference type="SMART" id="SM00429"/>
    </source>
</evidence>
<evidence type="ECO:0000313" key="4">
    <source>
        <dbReference type="Proteomes" id="UP001595526"/>
    </source>
</evidence>
<dbReference type="CDD" id="cd00603">
    <property type="entry name" value="IPT_PCSR"/>
    <property type="match status" value="3"/>
</dbReference>
<evidence type="ECO:0000256" key="1">
    <source>
        <dbReference type="ARBA" id="ARBA00022729"/>
    </source>
</evidence>
<dbReference type="SUPFAM" id="SSF81296">
    <property type="entry name" value="E set domains"/>
    <property type="match status" value="4"/>
</dbReference>
<evidence type="ECO:0000313" key="3">
    <source>
        <dbReference type="EMBL" id="MFC3196695.1"/>
    </source>
</evidence>
<sequence>MKTEILFTYSKLWLSVLLAVTLGACKKPESAGGETGTLIIHNFYPSSGKAGTLVTIEGTGFAPKLDKNTVTFGNVSGEIVALEDGNLVVRAPEGGQTSTITLSNGSRSQEVGTFTFQALSISRIDPANGPSGSHIRIYGEGFSSMAGPALVTINGKPAVVAGASDTLLVAEVPDEAGSGPIAVNVDGMSVRGQNFVFQAIRSVKPLTGGKGTRVRISGEGFETSVEGNLVDFNGKQAAILEASATSLLVEAPEGVETGPLALTVNGQRATGPIFTRVPLPVITEVSPLSGPAGTEMIIKGAVFSPELDENRVLINGVEVPVISATGEELKLILPGGTGSGKVVVMVNDQQTEGPHFRDQNLGIHDFSPDNGQDNLEITITGTGFDPNPAANRVTFNGVAAQVLAATDNELIVKTPMNVTTGTLQVFVGGQEAVAPREFRRTGVSTIAAGLPTVYSMVVGADGSIYALSGHAVIKLTAEGTVTTLAGNAATPGSQDGSGEEARFNFNNASGIVIDNQQNLYVSERNNNEIRKITPNGMVSRFVTLNQPGRMTMTAGNVILAEAGGNLHRISPQGEITRLVPNRHSLLAYPAISTAGIAIDQTGMIYFLHYWDVGYVIAFTNPATSQVEIPWAGGGPYGSVDGVGTQASFTNPNNIQADGNDRLLVSDMEYEQVPPYGLNILVRQIHIASREVSTTLRFPRGFRDGPLYEAAINDIGTGTMVWGPNGDIYFYQNNGQAIRRIFLR</sequence>
<dbReference type="SUPFAM" id="SSF101898">
    <property type="entry name" value="NHL repeat"/>
    <property type="match status" value="1"/>
</dbReference>
<dbReference type="Proteomes" id="UP001595526">
    <property type="component" value="Unassembled WGS sequence"/>
</dbReference>
<feature type="domain" description="IPT/TIG" evidence="2">
    <location>
        <begin position="279"/>
        <end position="357"/>
    </location>
</feature>
<organism evidence="3 4">
    <name type="scientific">Parapedobacter deserti</name>
    <dbReference type="NCBI Taxonomy" id="1912957"/>
    <lineage>
        <taxon>Bacteria</taxon>
        <taxon>Pseudomonadati</taxon>
        <taxon>Bacteroidota</taxon>
        <taxon>Sphingobacteriia</taxon>
        <taxon>Sphingobacteriales</taxon>
        <taxon>Sphingobacteriaceae</taxon>
        <taxon>Parapedobacter</taxon>
    </lineage>
</organism>
<dbReference type="SUPFAM" id="SSF63829">
    <property type="entry name" value="Calcium-dependent phosphotriesterase"/>
    <property type="match status" value="1"/>
</dbReference>
<dbReference type="SMART" id="SM00429">
    <property type="entry name" value="IPT"/>
    <property type="match status" value="4"/>
</dbReference>
<dbReference type="Pfam" id="PF01833">
    <property type="entry name" value="TIG"/>
    <property type="match status" value="5"/>
</dbReference>
<keyword evidence="4" id="KW-1185">Reference proteome</keyword>
<dbReference type="InterPro" id="IPR011042">
    <property type="entry name" value="6-blade_b-propeller_TolB-like"/>
</dbReference>
<dbReference type="Gene3D" id="2.120.10.30">
    <property type="entry name" value="TolB, C-terminal domain"/>
    <property type="match status" value="2"/>
</dbReference>
<dbReference type="RefSeq" id="WP_379019663.1">
    <property type="nucleotide sequence ID" value="NZ_JBHRTA010000009.1"/>
</dbReference>
<dbReference type="PANTHER" id="PTHR46769">
    <property type="entry name" value="POLYCYSTIC KIDNEY AND HEPATIC DISEASE 1 (AUTOSOMAL RECESSIVE)-LIKE 1"/>
    <property type="match status" value="1"/>
</dbReference>
<name>A0ABV7JF23_9SPHI</name>
<gene>
    <name evidence="3" type="ORF">ACFOET_03625</name>
</gene>
<dbReference type="Gene3D" id="2.60.40.10">
    <property type="entry name" value="Immunoglobulins"/>
    <property type="match status" value="5"/>
</dbReference>
<dbReference type="EMBL" id="JBHRTA010000009">
    <property type="protein sequence ID" value="MFC3196695.1"/>
    <property type="molecule type" value="Genomic_DNA"/>
</dbReference>
<dbReference type="PROSITE" id="PS51257">
    <property type="entry name" value="PROKAR_LIPOPROTEIN"/>
    <property type="match status" value="1"/>
</dbReference>
<accession>A0ABV7JF23</accession>
<feature type="domain" description="IPT/TIG" evidence="2">
    <location>
        <begin position="360"/>
        <end position="441"/>
    </location>
</feature>
<dbReference type="InterPro" id="IPR013783">
    <property type="entry name" value="Ig-like_fold"/>
</dbReference>
<protein>
    <submittedName>
        <fullName evidence="3">IPT/TIG domain-containing protein</fullName>
    </submittedName>
</protein>
<comment type="caution">
    <text evidence="3">The sequence shown here is derived from an EMBL/GenBank/DDBJ whole genome shotgun (WGS) entry which is preliminary data.</text>
</comment>
<feature type="domain" description="IPT/TIG" evidence="2">
    <location>
        <begin position="118"/>
        <end position="198"/>
    </location>
</feature>
<dbReference type="InterPro" id="IPR052387">
    <property type="entry name" value="Fibrocystin"/>
</dbReference>
<proteinExistence type="predicted"/>
<dbReference type="InterPro" id="IPR002909">
    <property type="entry name" value="IPT_dom"/>
</dbReference>
<dbReference type="InterPro" id="IPR014756">
    <property type="entry name" value="Ig_E-set"/>
</dbReference>
<reference evidence="4" key="1">
    <citation type="journal article" date="2019" name="Int. J. Syst. Evol. Microbiol.">
        <title>The Global Catalogue of Microorganisms (GCM) 10K type strain sequencing project: providing services to taxonomists for standard genome sequencing and annotation.</title>
        <authorList>
            <consortium name="The Broad Institute Genomics Platform"/>
            <consortium name="The Broad Institute Genome Sequencing Center for Infectious Disease"/>
            <person name="Wu L."/>
            <person name="Ma J."/>
        </authorList>
    </citation>
    <scope>NUCLEOTIDE SEQUENCE [LARGE SCALE GENOMIC DNA]</scope>
    <source>
        <strain evidence="4">KCTC 52416</strain>
    </source>
</reference>
<feature type="domain" description="IPT/TIG" evidence="2">
    <location>
        <begin position="37"/>
        <end position="117"/>
    </location>
</feature>
<keyword evidence="1" id="KW-0732">Signal</keyword>